<feature type="transmembrane region" description="Helical" evidence="2">
    <location>
        <begin position="185"/>
        <end position="203"/>
    </location>
</feature>
<comment type="similarity">
    <text evidence="1">Belongs to the EamA transporter family.</text>
</comment>
<dbReference type="AlphaFoldDB" id="A0A937K5X1"/>
<dbReference type="Pfam" id="PF00892">
    <property type="entry name" value="EamA"/>
    <property type="match status" value="2"/>
</dbReference>
<comment type="caution">
    <text evidence="4">The sequence shown here is derived from an EMBL/GenBank/DDBJ whole genome shotgun (WGS) entry which is preliminary data.</text>
</comment>
<dbReference type="GO" id="GO:0016020">
    <property type="term" value="C:membrane"/>
    <property type="evidence" value="ECO:0007669"/>
    <property type="project" value="InterPro"/>
</dbReference>
<keyword evidence="5" id="KW-1185">Reference proteome</keyword>
<feature type="domain" description="EamA" evidence="3">
    <location>
        <begin position="9"/>
        <end position="141"/>
    </location>
</feature>
<accession>A0A937K5X1</accession>
<dbReference type="PANTHER" id="PTHR22911">
    <property type="entry name" value="ACYL-MALONYL CONDENSING ENZYME-RELATED"/>
    <property type="match status" value="1"/>
</dbReference>
<feature type="transmembrane region" description="Helical" evidence="2">
    <location>
        <begin position="33"/>
        <end position="53"/>
    </location>
</feature>
<evidence type="ECO:0000259" key="3">
    <source>
        <dbReference type="Pfam" id="PF00892"/>
    </source>
</evidence>
<feature type="transmembrane region" description="Helical" evidence="2">
    <location>
        <begin position="100"/>
        <end position="117"/>
    </location>
</feature>
<dbReference type="Proteomes" id="UP000623681">
    <property type="component" value="Unassembled WGS sequence"/>
</dbReference>
<dbReference type="EMBL" id="JAESWA010000023">
    <property type="protein sequence ID" value="MBL4932880.1"/>
    <property type="molecule type" value="Genomic_DNA"/>
</dbReference>
<gene>
    <name evidence="4" type="ORF">JK634_13790</name>
</gene>
<dbReference type="InterPro" id="IPR037185">
    <property type="entry name" value="EmrE-like"/>
</dbReference>
<feature type="transmembrane region" description="Helical" evidence="2">
    <location>
        <begin position="154"/>
        <end position="173"/>
    </location>
</feature>
<dbReference type="SUPFAM" id="SSF103481">
    <property type="entry name" value="Multidrug resistance efflux transporter EmrE"/>
    <property type="match status" value="2"/>
</dbReference>
<evidence type="ECO:0000256" key="1">
    <source>
        <dbReference type="ARBA" id="ARBA00007362"/>
    </source>
</evidence>
<dbReference type="RefSeq" id="WP_202768263.1">
    <property type="nucleotide sequence ID" value="NZ_JAESWA010000023.1"/>
</dbReference>
<reference evidence="4" key="1">
    <citation type="submission" date="2021-01" db="EMBL/GenBank/DDBJ databases">
        <title>Genome public.</title>
        <authorList>
            <person name="Liu C."/>
            <person name="Sun Q."/>
        </authorList>
    </citation>
    <scope>NUCLEOTIDE SEQUENCE</scope>
    <source>
        <strain evidence="4">YIM B02565</strain>
    </source>
</reference>
<evidence type="ECO:0000256" key="2">
    <source>
        <dbReference type="SAM" id="Phobius"/>
    </source>
</evidence>
<evidence type="ECO:0000313" key="5">
    <source>
        <dbReference type="Proteomes" id="UP000623681"/>
    </source>
</evidence>
<feature type="transmembrane region" description="Helical" evidence="2">
    <location>
        <begin position="69"/>
        <end position="88"/>
    </location>
</feature>
<name>A0A937K5X1_9CLOT</name>
<feature type="domain" description="EamA" evidence="3">
    <location>
        <begin position="155"/>
        <end position="281"/>
    </location>
</feature>
<evidence type="ECO:0000313" key="4">
    <source>
        <dbReference type="EMBL" id="MBL4932880.1"/>
    </source>
</evidence>
<keyword evidence="2" id="KW-0812">Transmembrane</keyword>
<feature type="transmembrane region" description="Helical" evidence="2">
    <location>
        <begin position="124"/>
        <end position="142"/>
    </location>
</feature>
<protein>
    <submittedName>
        <fullName evidence="4">EamA family transporter</fullName>
    </submittedName>
</protein>
<feature type="transmembrane region" description="Helical" evidence="2">
    <location>
        <begin position="215"/>
        <end position="233"/>
    </location>
</feature>
<sequence>MKNNSTIKLMISMLIWGSLGVFVKNINLPSQEIAFSRAVIGTIFIFFVNKFYFKNSLSELFDRKNRRTLFVLIALGIFLGLNWILLFQSYKYTTIANGTLTYYLAPALAILLAPFIIKERIKLKSIISVIIAIFGLFLILTSNNTNQTGEYNHFLGISFALLAALVYALIILINKKVQGVNGLNSTFIQMFVSAVSLLPIILYRGEYTITSTKTLVYLLVVGIIHTGLAYILYFTSLKSLATEKIAILSYIDPVSSVIYGFLLLGEGVSIKTIIGGILILSTGIINMDKE</sequence>
<proteinExistence type="inferred from homology"/>
<feature type="transmembrane region" description="Helical" evidence="2">
    <location>
        <begin position="268"/>
        <end position="287"/>
    </location>
</feature>
<dbReference type="PANTHER" id="PTHR22911:SF102">
    <property type="entry name" value="MEMBRANE PROTEIN"/>
    <property type="match status" value="1"/>
</dbReference>
<dbReference type="InterPro" id="IPR000620">
    <property type="entry name" value="EamA_dom"/>
</dbReference>
<organism evidence="4 5">
    <name type="scientific">Clostridium paridis</name>
    <dbReference type="NCBI Taxonomy" id="2803863"/>
    <lineage>
        <taxon>Bacteria</taxon>
        <taxon>Bacillati</taxon>
        <taxon>Bacillota</taxon>
        <taxon>Clostridia</taxon>
        <taxon>Eubacteriales</taxon>
        <taxon>Clostridiaceae</taxon>
        <taxon>Clostridium</taxon>
    </lineage>
</organism>
<keyword evidence="2" id="KW-0472">Membrane</keyword>
<keyword evidence="2" id="KW-1133">Transmembrane helix</keyword>